<dbReference type="OrthoDB" id="9802022at2"/>
<organism evidence="1 2">
    <name type="scientific">Paenirhodobacter ferrireducens</name>
    <dbReference type="NCBI Taxonomy" id="1215032"/>
    <lineage>
        <taxon>Bacteria</taxon>
        <taxon>Pseudomonadati</taxon>
        <taxon>Pseudomonadota</taxon>
        <taxon>Alphaproteobacteria</taxon>
        <taxon>Rhodobacterales</taxon>
        <taxon>Rhodobacter group</taxon>
        <taxon>Paenirhodobacter</taxon>
    </lineage>
</organism>
<dbReference type="SUPFAM" id="SSF53822">
    <property type="entry name" value="Periplasmic binding protein-like I"/>
    <property type="match status" value="1"/>
</dbReference>
<keyword evidence="2" id="KW-1185">Reference proteome</keyword>
<proteinExistence type="predicted"/>
<dbReference type="PANTHER" id="PTHR47628">
    <property type="match status" value="1"/>
</dbReference>
<gene>
    <name evidence="1" type="primary">urtA</name>
    <name evidence="1" type="ORF">EOW65_03230</name>
</gene>
<protein>
    <submittedName>
        <fullName evidence="1">Urea ABC transporter substrate-binding protein</fullName>
    </submittedName>
</protein>
<comment type="caution">
    <text evidence="1">The sequence shown here is derived from an EMBL/GenBank/DDBJ whole genome shotgun (WGS) entry which is preliminary data.</text>
</comment>
<accession>A0A443LS33</accession>
<name>A0A443LS33_9RHOB</name>
<dbReference type="InterPro" id="IPR028082">
    <property type="entry name" value="Peripla_BP_I"/>
</dbReference>
<sequence>MAGAALATLFSAGGALAEGDTIKVGVLHSLSGTMAISETTLKDTVLMLIDEQNKKGGLLGKKIEPVVVDPASDWPLFAEKARELITVDKVDVIFGCWTSVSRKSVLPVLEELNGLLFYPVQYEGEESSYNVFYTGAAPNQQAIPAVDYFLNELGVQKFALLGTDYVYPRTTNNILTAYLKSKGIAESDIFVNYTPFGQSDWSKIVADVKALGADGKKVGVISTINGDANIGFYKELAASGITAEDIPVVAFSVGEEELSGLGEGDLKNLVGQLAAWNYFESADTPENKAFIDGWHKFTGNDKRVTNDPMEATYIGFNMWVNAVTEAGTTNVDKVEDAMIGQKFPNLTGTTAEMLPNHHLTKPVLIGEIQADGQFDIISQTDPVPGDAWTDFLPESAVLSSDWKTLKCGMYNTDTKTCVQLKSNY</sequence>
<evidence type="ECO:0000313" key="1">
    <source>
        <dbReference type="EMBL" id="RWR51981.1"/>
    </source>
</evidence>
<dbReference type="RefSeq" id="WP_128147663.1">
    <property type="nucleotide sequence ID" value="NZ_SAVB01000003.1"/>
</dbReference>
<dbReference type="EMBL" id="SAVB01000003">
    <property type="protein sequence ID" value="RWR51981.1"/>
    <property type="molecule type" value="Genomic_DNA"/>
</dbReference>
<dbReference type="AlphaFoldDB" id="A0A443LS33"/>
<dbReference type="Pfam" id="PF13433">
    <property type="entry name" value="Peripla_BP_5"/>
    <property type="match status" value="1"/>
</dbReference>
<dbReference type="NCBIfam" id="TIGR03407">
    <property type="entry name" value="urea_ABC_UrtA"/>
    <property type="match status" value="1"/>
</dbReference>
<dbReference type="FunFam" id="3.40.50.2300:FF:000097">
    <property type="entry name" value="Branched-chain amino acid ABC transporter substrate-binding protein"/>
    <property type="match status" value="1"/>
</dbReference>
<evidence type="ECO:0000313" key="2">
    <source>
        <dbReference type="Proteomes" id="UP000286594"/>
    </source>
</evidence>
<dbReference type="Gene3D" id="3.40.50.2300">
    <property type="match status" value="2"/>
</dbReference>
<dbReference type="Proteomes" id="UP000286594">
    <property type="component" value="Unassembled WGS sequence"/>
</dbReference>
<dbReference type="InterPro" id="IPR017777">
    <property type="entry name" value="ABC_urea-bd_UrtA"/>
</dbReference>
<dbReference type="PANTHER" id="PTHR47628:SF1">
    <property type="entry name" value="ALIPHATIC AMIDASE EXPRESSION-REGULATING PROTEIN"/>
    <property type="match status" value="1"/>
</dbReference>
<reference evidence="1 2" key="1">
    <citation type="submission" date="2019-01" db="EMBL/GenBank/DDBJ databases">
        <title>Sinorhodobacter populi sp. nov. isolated from the symptomatic bark tissue of Populus euramericana canker.</title>
        <authorList>
            <person name="Xu G."/>
        </authorList>
    </citation>
    <scope>NUCLEOTIDE SEQUENCE [LARGE SCALE GENOMIC DNA]</scope>
    <source>
        <strain evidence="1 2">CCTCC AB2012026</strain>
    </source>
</reference>
<dbReference type="CDD" id="cd06355">
    <property type="entry name" value="PBP1_FmdD-like"/>
    <property type="match status" value="1"/>
</dbReference>